<accession>Q22ZH2</accession>
<feature type="compositionally biased region" description="Polar residues" evidence="12">
    <location>
        <begin position="647"/>
        <end position="656"/>
    </location>
</feature>
<organism evidence="13 14">
    <name type="scientific">Tetrahymena thermophila (strain SB210)</name>
    <dbReference type="NCBI Taxonomy" id="312017"/>
    <lineage>
        <taxon>Eukaryota</taxon>
        <taxon>Sar</taxon>
        <taxon>Alveolata</taxon>
        <taxon>Ciliophora</taxon>
        <taxon>Intramacronucleata</taxon>
        <taxon>Oligohymenophorea</taxon>
        <taxon>Hymenostomatida</taxon>
        <taxon>Tetrahymenina</taxon>
        <taxon>Tetrahymenidae</taxon>
        <taxon>Tetrahymena</taxon>
    </lineage>
</organism>
<dbReference type="FunFam" id="2.130.10.10:FF:001320">
    <property type="entry name" value="Predicted protein"/>
    <property type="match status" value="1"/>
</dbReference>
<keyword evidence="14" id="KW-1185">Reference proteome</keyword>
<proteinExistence type="evidence at protein level"/>
<dbReference type="FunFam" id="2.130.10.10:FF:000207">
    <property type="entry name" value="Cilia- and flagella-associated protein 52"/>
    <property type="match status" value="1"/>
</dbReference>
<feature type="repeat" description="WD" evidence="11">
    <location>
        <begin position="496"/>
        <end position="527"/>
    </location>
</feature>
<dbReference type="GO" id="GO:0031514">
    <property type="term" value="C:motile cilium"/>
    <property type="evidence" value="ECO:0007669"/>
    <property type="project" value="UniProtKB-SubCell"/>
</dbReference>
<evidence type="ECO:0000256" key="7">
    <source>
        <dbReference type="ARBA" id="ARBA00023069"/>
    </source>
</evidence>
<dbReference type="Proteomes" id="UP000009168">
    <property type="component" value="Unassembled WGS sequence"/>
</dbReference>
<dbReference type="InterPro" id="IPR015943">
    <property type="entry name" value="WD40/YVTN_repeat-like_dom_sf"/>
</dbReference>
<keyword evidence="5" id="KW-0677">Repeat</keyword>
<evidence type="ECO:0000256" key="3">
    <source>
        <dbReference type="ARBA" id="ARBA00022490"/>
    </source>
</evidence>
<gene>
    <name evidence="13" type="ORF">TTHERM_01094880</name>
</gene>
<dbReference type="EMDB" id="EMD-29692"/>
<evidence type="ECO:0000256" key="1">
    <source>
        <dbReference type="ARBA" id="ARBA00004230"/>
    </source>
</evidence>
<comment type="subcellular location">
    <subcellularLocation>
        <location evidence="1">Cell projection</location>
        <location evidence="1">Cilium</location>
        <location evidence="1">Flagellum</location>
    </subcellularLocation>
    <subcellularLocation>
        <location evidence="2">Cytoplasm</location>
    </subcellularLocation>
</comment>
<keyword evidence="8" id="KW-0966">Cell projection</keyword>
<feature type="repeat" description="WD" evidence="11">
    <location>
        <begin position="529"/>
        <end position="570"/>
    </location>
</feature>
<dbReference type="OMA" id="RIMVYNF"/>
<evidence type="ECO:0000256" key="6">
    <source>
        <dbReference type="ARBA" id="ARBA00022846"/>
    </source>
</evidence>
<dbReference type="PDB" id="8G3D">
    <property type="method" value="EM"/>
    <property type="resolution" value="3.70 A"/>
    <property type="chains" value="0U/1U/2U/3U=1-656"/>
</dbReference>
<feature type="compositionally biased region" description="Basic and acidic residues" evidence="12">
    <location>
        <begin position="617"/>
        <end position="626"/>
    </location>
</feature>
<dbReference type="RefSeq" id="XP_001010920.1">
    <property type="nucleotide sequence ID" value="XM_001010920.3"/>
</dbReference>
<reference evidence="15 16" key="2">
    <citation type="journal article" date="2023" name="Nat. Commun.">
        <title>Native doublet microtubules from Tetrahymena thermophila reveal the importance of outer junction proteins.</title>
        <authorList>
            <person name="Kubo S."/>
            <person name="Black C.S."/>
            <person name="Joachimiak E."/>
            <person name="Yang S.K."/>
            <person name="Legal T."/>
            <person name="Peri K."/>
            <person name="Khalifa A.A.Z."/>
            <person name="Ghanaeian A."/>
            <person name="McCafferty C.L."/>
            <person name="Valente-Paterno M."/>
            <person name="De Bellis C."/>
            <person name="Huynh P.M."/>
            <person name="Fan Z."/>
            <person name="Marcotte E.M."/>
            <person name="Wloga D."/>
            <person name="Bui K.H."/>
        </authorList>
    </citation>
    <scope>STRUCTURE BY ELECTRON MICROSCOPY (3.70 ANGSTROMS)</scope>
    <scope>DISULFIDE BONDS</scope>
</reference>
<sequence length="656" mass="73341">MEKELDIQAVIGFTGKVNEGLILHPDNEHLIYPLGSTIVVRHIISRSQTFLRGHDNQISIITVSKTGKYIASGQKTYMGFQADIIIWDFETRSLMHRLKLHKVLIQSLSFCCNEQYLASLGGQDDKNMMIVWDVEQGKALYGAPNRDVVNQIKFFNNSDDKIIAVLNNGVQILTIDKANKKVKSLDVNFGNIKRQYTCVAIDPSDTYCYCGTKTGDVFEINIERAIFKRLGPVKKLFSLGIGTLGLLPNGDIIVGAGDGTVAKLSIQNMQVLSQSEVLGAVTSISFTGDYTHFFCGTSQSNIYWIDTEKLNPELRNTCHYERINDIAFPYNYSDVFATCSTTDIRVWNARNRQELLRIQVPNLECYCVTFMNDGKSIISGWNDGKIRAFLPQSGKLLYVISDAHIHGVTALSTTSDCQRIVSGGSEGEVRVWVINKQTQVMKASMKEHRGRVWSIQVKKNNDQAVSASADGSCIIWDLKTFTRLMCLFESTLFKQVLYHPEESQLLTTGSDRKITYWEIYDGQAIRMLDGSEEGEVNALSITKEGEHFVSGGEDKLVKLWGYDEGIKYYSGTGHSGAITRLQISPDQRTVVSVGAEGAIFIWKMPEEVVHARADNELPTISKEKHNNTQNQGDNKSSHSQQHSQVSGASKGSQKRY</sequence>
<feature type="compositionally biased region" description="Low complexity" evidence="12">
    <location>
        <begin position="637"/>
        <end position="646"/>
    </location>
</feature>
<dbReference type="InParanoid" id="Q22ZH2"/>
<dbReference type="PDB" id="8SF7">
    <property type="method" value="EM"/>
    <property type="resolution" value="4.10 A"/>
    <property type="chains" value="0U/1U/2U/3U=1-656"/>
</dbReference>
<dbReference type="InterPro" id="IPR050630">
    <property type="entry name" value="WD_repeat_EMAP"/>
</dbReference>
<keyword evidence="6" id="KW-0282">Flagellum</keyword>
<evidence type="ECO:0007829" key="15">
    <source>
        <dbReference type="PDB" id="8G2Z"/>
    </source>
</evidence>
<dbReference type="PROSITE" id="PS00678">
    <property type="entry name" value="WD_REPEATS_1"/>
    <property type="match status" value="1"/>
</dbReference>
<keyword evidence="3" id="KW-0963">Cytoplasm</keyword>
<dbReference type="InterPro" id="IPR001680">
    <property type="entry name" value="WD40_rpt"/>
</dbReference>
<evidence type="ECO:0000313" key="13">
    <source>
        <dbReference type="EMBL" id="EAR90675.1"/>
    </source>
</evidence>
<dbReference type="EMDB" id="EMD-29685"/>
<evidence type="ECO:0000256" key="8">
    <source>
        <dbReference type="ARBA" id="ARBA00023273"/>
    </source>
</evidence>
<dbReference type="EMBL" id="GG662795">
    <property type="protein sequence ID" value="EAR90675.1"/>
    <property type="molecule type" value="Genomic_DNA"/>
</dbReference>
<evidence type="ECO:0000256" key="9">
    <source>
        <dbReference type="ARBA" id="ARBA00029456"/>
    </source>
</evidence>
<dbReference type="FunCoup" id="Q22ZH2">
    <property type="interactions" value="9"/>
</dbReference>
<feature type="repeat" description="WD" evidence="11">
    <location>
        <begin position="445"/>
        <end position="486"/>
    </location>
</feature>
<evidence type="ECO:0000256" key="12">
    <source>
        <dbReference type="SAM" id="MobiDB-lite"/>
    </source>
</evidence>
<dbReference type="OrthoDB" id="6252103at2759"/>
<protein>
    <recommendedName>
        <fullName evidence="10">Cilia- and flagella-associated protein 52</fullName>
    </recommendedName>
</protein>
<dbReference type="InterPro" id="IPR036322">
    <property type="entry name" value="WD40_repeat_dom_sf"/>
</dbReference>
<dbReference type="STRING" id="312017.Q22ZH2"/>
<evidence type="ECO:0000256" key="4">
    <source>
        <dbReference type="ARBA" id="ARBA00022574"/>
    </source>
</evidence>
<evidence type="ECO:0000256" key="2">
    <source>
        <dbReference type="ARBA" id="ARBA00004496"/>
    </source>
</evidence>
<dbReference type="GeneID" id="7837104"/>
<feature type="disulfide bond" evidence="15 16">
    <location>
        <begin position="339"/>
        <end position="365"/>
    </location>
</feature>
<feature type="repeat" description="WD" evidence="11">
    <location>
        <begin position="571"/>
        <end position="604"/>
    </location>
</feature>
<dbReference type="PROSITE" id="PS50294">
    <property type="entry name" value="WD_REPEATS_REGION"/>
    <property type="match status" value="3"/>
</dbReference>
<feature type="region of interest" description="Disordered" evidence="12">
    <location>
        <begin position="617"/>
        <end position="656"/>
    </location>
</feature>
<dbReference type="SUPFAM" id="SSF50978">
    <property type="entry name" value="WD40 repeat-like"/>
    <property type="match status" value="2"/>
</dbReference>
<dbReference type="EMDB" id="EMD-40436"/>
<evidence type="ECO:0000256" key="11">
    <source>
        <dbReference type="PROSITE-ProRule" id="PRU00221"/>
    </source>
</evidence>
<keyword evidence="7" id="KW-0969">Cilium</keyword>
<dbReference type="AlphaFoldDB" id="Q22ZH2"/>
<dbReference type="PANTHER" id="PTHR13720">
    <property type="entry name" value="WD-40 REPEAT PROTEIN"/>
    <property type="match status" value="1"/>
</dbReference>
<evidence type="ECO:0000256" key="5">
    <source>
        <dbReference type="ARBA" id="ARBA00022737"/>
    </source>
</evidence>
<dbReference type="PANTHER" id="PTHR13720:SF14">
    <property type="entry name" value="CILIA- AND FLAGELLA-ASSOCIATED PROTEIN 52"/>
    <property type="match status" value="1"/>
</dbReference>
<keyword evidence="15 16" id="KW-0002">3D-structure</keyword>
<dbReference type="GO" id="GO:0005930">
    <property type="term" value="C:axoneme"/>
    <property type="evidence" value="ECO:0007669"/>
    <property type="project" value="UniProtKB-ARBA"/>
</dbReference>
<reference evidence="14" key="1">
    <citation type="journal article" date="2006" name="PLoS Biol.">
        <title>Macronuclear genome sequence of the ciliate Tetrahymena thermophila, a model eukaryote.</title>
        <authorList>
            <person name="Eisen J.A."/>
            <person name="Coyne R.S."/>
            <person name="Wu M."/>
            <person name="Wu D."/>
            <person name="Thiagarajan M."/>
            <person name="Wortman J.R."/>
            <person name="Badger J.H."/>
            <person name="Ren Q."/>
            <person name="Amedeo P."/>
            <person name="Jones K.M."/>
            <person name="Tallon L.J."/>
            <person name="Delcher A.L."/>
            <person name="Salzberg S.L."/>
            <person name="Silva J.C."/>
            <person name="Haas B.J."/>
            <person name="Majoros W.H."/>
            <person name="Farzad M."/>
            <person name="Carlton J.M."/>
            <person name="Smith R.K. Jr."/>
            <person name="Garg J."/>
            <person name="Pearlman R.E."/>
            <person name="Karrer K.M."/>
            <person name="Sun L."/>
            <person name="Manning G."/>
            <person name="Elde N.C."/>
            <person name="Turkewitz A.P."/>
            <person name="Asai D.J."/>
            <person name="Wilkes D.E."/>
            <person name="Wang Y."/>
            <person name="Cai H."/>
            <person name="Collins K."/>
            <person name="Stewart B.A."/>
            <person name="Lee S.R."/>
            <person name="Wilamowska K."/>
            <person name="Weinberg Z."/>
            <person name="Ruzzo W.L."/>
            <person name="Wloga D."/>
            <person name="Gaertig J."/>
            <person name="Frankel J."/>
            <person name="Tsao C.-C."/>
            <person name="Gorovsky M.A."/>
            <person name="Keeling P.J."/>
            <person name="Waller R.F."/>
            <person name="Patron N.J."/>
            <person name="Cherry J.M."/>
            <person name="Stover N.A."/>
            <person name="Krieger C.J."/>
            <person name="del Toro C."/>
            <person name="Ryder H.F."/>
            <person name="Williamson S.C."/>
            <person name="Barbeau R.A."/>
            <person name="Hamilton E.P."/>
            <person name="Orias E."/>
        </authorList>
    </citation>
    <scope>NUCLEOTIDE SEQUENCE [LARGE SCALE GENOMIC DNA]</scope>
    <source>
        <strain evidence="14">SB210</strain>
    </source>
</reference>
<reference evidence="17" key="3">
    <citation type="journal article" date="2024" name="Elife">
        <title>Effect of alpha-tubulin acetylation on the doublet microtubule structure.</title>
        <authorList>
            <person name="Yang S.K."/>
            <person name="Kubo S."/>
            <person name="Black C.S."/>
            <person name="Peri K."/>
            <person name="Dai D."/>
            <person name="Legal T."/>
            <person name="Valente-Paterno M."/>
            <person name="Gaertig J."/>
            <person name="Bui K.H."/>
        </authorList>
    </citation>
    <scope>STRUCTURE BY ELECTRON MICROSCOPY (4.10 ANGSTROMS)</scope>
    <scope>DISULFIDE BONDS</scope>
</reference>
<dbReference type="InterPro" id="IPR019775">
    <property type="entry name" value="WD40_repeat_CS"/>
</dbReference>
<comment type="similarity">
    <text evidence="9">Belongs to the CFAP52 family.</text>
</comment>
<evidence type="ECO:0000313" key="14">
    <source>
        <dbReference type="Proteomes" id="UP000009168"/>
    </source>
</evidence>
<feature type="repeat" description="WD" evidence="11">
    <location>
        <begin position="401"/>
        <end position="442"/>
    </location>
</feature>
<dbReference type="Pfam" id="PF00400">
    <property type="entry name" value="WD40"/>
    <property type="match status" value="4"/>
</dbReference>
<dbReference type="HOGENOM" id="CLU_009244_2_0_1"/>
<dbReference type="PROSITE" id="PS50082">
    <property type="entry name" value="WD_REPEATS_2"/>
    <property type="match status" value="5"/>
</dbReference>
<dbReference type="KEGG" id="tet:TTHERM_01094880"/>
<evidence type="ECO:0007829" key="16">
    <source>
        <dbReference type="PDB" id="8G3D"/>
    </source>
</evidence>
<evidence type="ECO:0007829" key="17">
    <source>
        <dbReference type="PDB" id="8SF7"/>
    </source>
</evidence>
<keyword evidence="4 11" id="KW-0853">WD repeat</keyword>
<name>Q22ZH2_TETTS</name>
<dbReference type="Gene3D" id="2.130.10.10">
    <property type="entry name" value="YVTN repeat-like/Quinoprotein amine dehydrogenase"/>
    <property type="match status" value="3"/>
</dbReference>
<dbReference type="PDB" id="8G2Z">
    <property type="method" value="EM"/>
    <property type="resolution" value="4.10 A"/>
    <property type="chains" value="0U/1U/2U/3U=1-656"/>
</dbReference>
<dbReference type="SMART" id="SM00320">
    <property type="entry name" value="WD40"/>
    <property type="match status" value="10"/>
</dbReference>
<dbReference type="eggNOG" id="KOG0266">
    <property type="taxonomic scope" value="Eukaryota"/>
</dbReference>
<evidence type="ECO:0000256" key="10">
    <source>
        <dbReference type="ARBA" id="ARBA00029552"/>
    </source>
</evidence>